<accession>A0A2S4ULJ7</accession>
<feature type="compositionally biased region" description="Polar residues" evidence="1">
    <location>
        <begin position="96"/>
        <end position="116"/>
    </location>
</feature>
<name>A0A2S4ULJ7_9BASI</name>
<feature type="compositionally biased region" description="Basic and acidic residues" evidence="1">
    <location>
        <begin position="301"/>
        <end position="314"/>
    </location>
</feature>
<feature type="compositionally biased region" description="Polar residues" evidence="1">
    <location>
        <begin position="162"/>
        <end position="174"/>
    </location>
</feature>
<organism evidence="2 3">
    <name type="scientific">Puccinia striiformis</name>
    <dbReference type="NCBI Taxonomy" id="27350"/>
    <lineage>
        <taxon>Eukaryota</taxon>
        <taxon>Fungi</taxon>
        <taxon>Dikarya</taxon>
        <taxon>Basidiomycota</taxon>
        <taxon>Pucciniomycotina</taxon>
        <taxon>Pucciniomycetes</taxon>
        <taxon>Pucciniales</taxon>
        <taxon>Pucciniaceae</taxon>
        <taxon>Puccinia</taxon>
    </lineage>
</organism>
<dbReference type="VEuPathDB" id="FungiDB:PSTT_14574"/>
<dbReference type="EMBL" id="PKSL01000234">
    <property type="protein sequence ID" value="POV98192.1"/>
    <property type="molecule type" value="Genomic_DNA"/>
</dbReference>
<dbReference type="Proteomes" id="UP000239156">
    <property type="component" value="Unassembled WGS sequence"/>
</dbReference>
<evidence type="ECO:0000256" key="1">
    <source>
        <dbReference type="SAM" id="MobiDB-lite"/>
    </source>
</evidence>
<gene>
    <name evidence="2" type="ORF">PSTT_14574</name>
</gene>
<feature type="region of interest" description="Disordered" evidence="1">
    <location>
        <begin position="156"/>
        <end position="264"/>
    </location>
</feature>
<feature type="compositionally biased region" description="Polar residues" evidence="1">
    <location>
        <begin position="234"/>
        <end position="251"/>
    </location>
</feature>
<feature type="region of interest" description="Disordered" evidence="1">
    <location>
        <begin position="411"/>
        <end position="438"/>
    </location>
</feature>
<protein>
    <submittedName>
        <fullName evidence="2">Uncharacterized protein</fullName>
    </submittedName>
</protein>
<evidence type="ECO:0000313" key="2">
    <source>
        <dbReference type="EMBL" id="POV98192.1"/>
    </source>
</evidence>
<sequence length="496" mass="56319">MGILDSYQSAPAWLKSVVVLTAVYLCFRIWSKILITRREVQAASWILNQRRRAGIPDSDKRPFKIAKAAVEATRNQSNPERATSPPLAAAVHKSAPQPQSSSRLTRTSTDKLATTRNPRDKPSPHSNHSKPTNTIDHSTQLHSRLVAHLSQTHAVDYHPNRHQQNQLTPPGRTSRTSHREIISQIDKSNQKREAPISSDGSDPEQSETEAQRSASRNRKKKARTQNDPQRAKPATNTSQLANSELPNTEPINGQANQTNQNNGFKDVLRKKRILSDCVSEVDADQAMRIKKGRSEVNTIPDPERTPEPEDLMRVDEEESVQRMRPKKKKKKKKMMAKNSQIKSYTSLLTMVGRRNLSSFVSDHRRFSVESQEENNFEQRWVTHKEFRSLKKDHKLLAEDNRWDSESIISSSEHDSDLNRLSTPSKQTAERGPIWSIEGKPRSNPILPLTELPLRIRPVSRPRNSLGRMRLSLPPDPASPSHLPRSRLISPFRPPIS</sequence>
<feature type="compositionally biased region" description="Polar residues" evidence="1">
    <location>
        <begin position="124"/>
        <end position="136"/>
    </location>
</feature>
<feature type="compositionally biased region" description="Basic residues" evidence="1">
    <location>
        <begin position="323"/>
        <end position="335"/>
    </location>
</feature>
<feature type="region of interest" description="Disordered" evidence="1">
    <location>
        <begin position="293"/>
        <end position="338"/>
    </location>
</feature>
<feature type="region of interest" description="Disordered" evidence="1">
    <location>
        <begin position="70"/>
        <end position="136"/>
    </location>
</feature>
<dbReference type="VEuPathDB" id="FungiDB:PSHT_08763"/>
<dbReference type="AlphaFoldDB" id="A0A2S4ULJ7"/>
<comment type="caution">
    <text evidence="2">The sequence shown here is derived from an EMBL/GenBank/DDBJ whole genome shotgun (WGS) entry which is preliminary data.</text>
</comment>
<keyword evidence="3" id="KW-1185">Reference proteome</keyword>
<feature type="region of interest" description="Disordered" evidence="1">
    <location>
        <begin position="457"/>
        <end position="496"/>
    </location>
</feature>
<proteinExistence type="predicted"/>
<evidence type="ECO:0000313" key="3">
    <source>
        <dbReference type="Proteomes" id="UP000239156"/>
    </source>
</evidence>
<feature type="compositionally biased region" description="Low complexity" evidence="1">
    <location>
        <begin position="252"/>
        <end position="263"/>
    </location>
</feature>
<reference evidence="2" key="1">
    <citation type="submission" date="2017-12" db="EMBL/GenBank/DDBJ databases">
        <title>Gene loss provides genomic basis for host adaptation in cereal stripe rust fungi.</title>
        <authorList>
            <person name="Xia C."/>
        </authorList>
    </citation>
    <scope>NUCLEOTIDE SEQUENCE [LARGE SCALE GENOMIC DNA]</scope>
    <source>
        <strain evidence="2">93-210</strain>
    </source>
</reference>